<organism evidence="11 12">
    <name type="scientific">Aaosphaeria arxii CBS 175.79</name>
    <dbReference type="NCBI Taxonomy" id="1450172"/>
    <lineage>
        <taxon>Eukaryota</taxon>
        <taxon>Fungi</taxon>
        <taxon>Dikarya</taxon>
        <taxon>Ascomycota</taxon>
        <taxon>Pezizomycotina</taxon>
        <taxon>Dothideomycetes</taxon>
        <taxon>Pleosporomycetidae</taxon>
        <taxon>Pleosporales</taxon>
        <taxon>Pleosporales incertae sedis</taxon>
        <taxon>Aaosphaeria</taxon>
    </lineage>
</organism>
<evidence type="ECO:0000256" key="4">
    <source>
        <dbReference type="ARBA" id="ARBA00022816"/>
    </source>
</evidence>
<dbReference type="GO" id="GO:0017056">
    <property type="term" value="F:structural constituent of nuclear pore"/>
    <property type="evidence" value="ECO:0007669"/>
    <property type="project" value="TreeGrafter"/>
</dbReference>
<comment type="similarity">
    <text evidence="2 9">Belongs to the nucleoporin Nup85 family.</text>
</comment>
<dbReference type="PANTHER" id="PTHR13373">
    <property type="entry name" value="FROUNT PROTEIN-RELATED"/>
    <property type="match status" value="1"/>
</dbReference>
<evidence type="ECO:0000256" key="3">
    <source>
        <dbReference type="ARBA" id="ARBA00022448"/>
    </source>
</evidence>
<dbReference type="Pfam" id="PF07575">
    <property type="entry name" value="Nucleopor_Nup85"/>
    <property type="match status" value="1"/>
</dbReference>
<name>A0A6A5XYL7_9PLEO</name>
<keyword evidence="12" id="KW-1185">Reference proteome</keyword>
<proteinExistence type="inferred from homology"/>
<feature type="compositionally biased region" description="Polar residues" evidence="10">
    <location>
        <begin position="167"/>
        <end position="195"/>
    </location>
</feature>
<keyword evidence="3 9" id="KW-0813">Transport</keyword>
<dbReference type="GO" id="GO:0006606">
    <property type="term" value="P:protein import into nucleus"/>
    <property type="evidence" value="ECO:0007669"/>
    <property type="project" value="TreeGrafter"/>
</dbReference>
<keyword evidence="8 9" id="KW-0539">Nucleus</keyword>
<keyword evidence="5 9" id="KW-0653">Protein transport</keyword>
<evidence type="ECO:0000256" key="10">
    <source>
        <dbReference type="SAM" id="MobiDB-lite"/>
    </source>
</evidence>
<comment type="subunit">
    <text evidence="9">Component of the nuclear pore complex (NPC).</text>
</comment>
<gene>
    <name evidence="11" type="ORF">BU24DRAFT_389213</name>
</gene>
<comment type="subcellular location">
    <subcellularLocation>
        <location evidence="1 9">Nucleus</location>
        <location evidence="1 9">Nuclear pore complex</location>
    </subcellularLocation>
</comment>
<evidence type="ECO:0000313" key="12">
    <source>
        <dbReference type="Proteomes" id="UP000799778"/>
    </source>
</evidence>
<keyword evidence="6 9" id="KW-0811">Translocation</keyword>
<feature type="compositionally biased region" description="Polar residues" evidence="10">
    <location>
        <begin position="51"/>
        <end position="63"/>
    </location>
</feature>
<dbReference type="GO" id="GO:0045893">
    <property type="term" value="P:positive regulation of DNA-templated transcription"/>
    <property type="evidence" value="ECO:0007669"/>
    <property type="project" value="TreeGrafter"/>
</dbReference>
<evidence type="ECO:0000256" key="6">
    <source>
        <dbReference type="ARBA" id="ARBA00023010"/>
    </source>
</evidence>
<evidence type="ECO:0000313" key="11">
    <source>
        <dbReference type="EMBL" id="KAF2017730.1"/>
    </source>
</evidence>
<dbReference type="GO" id="GO:0031080">
    <property type="term" value="C:nuclear pore outer ring"/>
    <property type="evidence" value="ECO:0007669"/>
    <property type="project" value="TreeGrafter"/>
</dbReference>
<dbReference type="GeneID" id="54282432"/>
<keyword evidence="4 9" id="KW-0509">mRNA transport</keyword>
<dbReference type="GO" id="GO:0006406">
    <property type="term" value="P:mRNA export from nucleus"/>
    <property type="evidence" value="ECO:0007669"/>
    <property type="project" value="TreeGrafter"/>
</dbReference>
<dbReference type="InterPro" id="IPR011502">
    <property type="entry name" value="Nucleoporin_Nup85"/>
</dbReference>
<accession>A0A6A5XYL7</accession>
<feature type="compositionally biased region" description="Low complexity" evidence="10">
    <location>
        <begin position="1"/>
        <end position="10"/>
    </location>
</feature>
<dbReference type="Proteomes" id="UP000799778">
    <property type="component" value="Unassembled WGS sequence"/>
</dbReference>
<dbReference type="GO" id="GO:0031965">
    <property type="term" value="C:nuclear membrane"/>
    <property type="evidence" value="ECO:0007669"/>
    <property type="project" value="UniProtKB-UniRule"/>
</dbReference>
<dbReference type="RefSeq" id="XP_033386069.1">
    <property type="nucleotide sequence ID" value="XM_033525035.1"/>
</dbReference>
<dbReference type="EMBL" id="ML978068">
    <property type="protein sequence ID" value="KAF2017730.1"/>
    <property type="molecule type" value="Genomic_DNA"/>
</dbReference>
<feature type="region of interest" description="Disordered" evidence="10">
    <location>
        <begin position="1"/>
        <end position="195"/>
    </location>
</feature>
<keyword evidence="9" id="KW-0472">Membrane</keyword>
<evidence type="ECO:0000256" key="5">
    <source>
        <dbReference type="ARBA" id="ARBA00022927"/>
    </source>
</evidence>
<feature type="compositionally biased region" description="Acidic residues" evidence="10">
    <location>
        <begin position="118"/>
        <end position="164"/>
    </location>
</feature>
<reference evidence="11" key="1">
    <citation type="journal article" date="2020" name="Stud. Mycol.">
        <title>101 Dothideomycetes genomes: a test case for predicting lifestyles and emergence of pathogens.</title>
        <authorList>
            <person name="Haridas S."/>
            <person name="Albert R."/>
            <person name="Binder M."/>
            <person name="Bloem J."/>
            <person name="Labutti K."/>
            <person name="Salamov A."/>
            <person name="Andreopoulos B."/>
            <person name="Baker S."/>
            <person name="Barry K."/>
            <person name="Bills G."/>
            <person name="Bluhm B."/>
            <person name="Cannon C."/>
            <person name="Castanera R."/>
            <person name="Culley D."/>
            <person name="Daum C."/>
            <person name="Ezra D."/>
            <person name="Gonzalez J."/>
            <person name="Henrissat B."/>
            <person name="Kuo A."/>
            <person name="Liang C."/>
            <person name="Lipzen A."/>
            <person name="Lutzoni F."/>
            <person name="Magnuson J."/>
            <person name="Mondo S."/>
            <person name="Nolan M."/>
            <person name="Ohm R."/>
            <person name="Pangilinan J."/>
            <person name="Park H.-J."/>
            <person name="Ramirez L."/>
            <person name="Alfaro M."/>
            <person name="Sun H."/>
            <person name="Tritt A."/>
            <person name="Yoshinaga Y."/>
            <person name="Zwiers L.-H."/>
            <person name="Turgeon B."/>
            <person name="Goodwin S."/>
            <person name="Spatafora J."/>
            <person name="Crous P."/>
            <person name="Grigoriev I."/>
        </authorList>
    </citation>
    <scope>NUCLEOTIDE SEQUENCE</scope>
    <source>
        <strain evidence="11">CBS 175.79</strain>
    </source>
</reference>
<dbReference type="OrthoDB" id="5422384at2759"/>
<protein>
    <recommendedName>
        <fullName evidence="9">Nuclear pore complex protein Nup85</fullName>
    </recommendedName>
</protein>
<evidence type="ECO:0000256" key="2">
    <source>
        <dbReference type="ARBA" id="ARBA00005573"/>
    </source>
</evidence>
<evidence type="ECO:0000256" key="7">
    <source>
        <dbReference type="ARBA" id="ARBA00023132"/>
    </source>
</evidence>
<evidence type="ECO:0000256" key="1">
    <source>
        <dbReference type="ARBA" id="ARBA00004567"/>
    </source>
</evidence>
<dbReference type="PANTHER" id="PTHR13373:SF21">
    <property type="entry name" value="NUCLEAR PORE COMPLEX PROTEIN NUP85"/>
    <property type="match status" value="1"/>
</dbReference>
<comment type="function">
    <text evidence="9">Functions as a component of the nuclear pore complex (NPC).</text>
</comment>
<sequence length="1080" mass="118242">MFRVPSSSSPPSTPGYRYSTNDAPSTTPAGPPPGRSFITSSTPAGPPPNDLFSNSHFNMSQPGTFGFNRSALNSSPPKNEFSGVGSGLFGVPTSARPGSQRGRPGFRVPSSSPQHGDEDSDIDAEGSEEYDEEMDEEEDASGSDEDMDDEEDEEDEEEYDDERDDTFAQSRNRNTRFSQSVTSQDGASVLGNTPIVQPGARQTQYDLLSIAKGLTPNLDRTTALRESGDVILETERLLSRLHDSVTADTPEKRAHVIEEVAQELLAVWKSSSQTSKGTSSSGRKSDAPALASVNKIANLLLNLHHPGHIAEKLRGSLFSLVPSRPEARHFTPIPLALMTWLNTYHNTASEVPFVLRETQGYSASERFWDAVQASVLRGNFLDTLKLLKGANFAVAETASQDGLGEYGYTGRHLHNTNIVVRAMIETLERCPVVASDDWDIKGQEWSVFRQIAQRSAISLQEFAEGDSQNSYDASQSFQASHFGISQSQNSFGLSQASRKAESTVPWTVYDNLRKLYNQLLGSEEEIMSMSMDWIEAVICLTVWWNGEDEEPLGGSLAASRRSLARSHRVRDVDVTPVKAYCRRLSAALNTVIESNEEDLSINTTDRYEVGLACIVDDNIEGVLQILRGWSLPCAAAVAEVASAGDWFRRADGLLDQFDQSDLMVLSYNENQRRGVSKDDLLVAYSDYLATQPNLTSQDGKTSREGWELAVQVLGRLDDLITSNEKIQDILNNLSLNSTDRVDKITRLCYDMGIPDHARSIALKYADHLRSSTQNYGDTLLYYARAHNAQKIQEVLRVLVAHCLVKSVAYPPLAELDRSLSTLIASPKATLTELATYDPEGAQLLSNYLAGYATIRRFYDLRDEEILLQANEKPSHRPMARKRAAANALVVIIQSAASSVRGGLYDPEVETVVQVDVLLCLLGEALIFVNQPKRTLTLPHLYTLLAAVEDLDTAPSMIRAQCEEVLSTTLAAAHGDAAKVPSPTSLLQKSTSNLTTASSQYSLIGSTEFGSATDRSTDSSAVLVRGTAPGSVSQHAEKDTAKRAWDWRKGFGKDSQGSDVIRVLRLGIAKELATAFVQGKN</sequence>
<evidence type="ECO:0000256" key="8">
    <source>
        <dbReference type="ARBA" id="ARBA00023242"/>
    </source>
</evidence>
<dbReference type="AlphaFoldDB" id="A0A6A5XYL7"/>
<keyword evidence="7 9" id="KW-0906">Nuclear pore complex</keyword>
<evidence type="ECO:0000256" key="9">
    <source>
        <dbReference type="RuleBase" id="RU365073"/>
    </source>
</evidence>